<reference evidence="4" key="1">
    <citation type="journal article" date="2019" name="Int. J. Syst. Evol. Microbiol.">
        <title>The Global Catalogue of Microorganisms (GCM) 10K type strain sequencing project: providing services to taxonomists for standard genome sequencing and annotation.</title>
        <authorList>
            <consortium name="The Broad Institute Genomics Platform"/>
            <consortium name="The Broad Institute Genome Sequencing Center for Infectious Disease"/>
            <person name="Wu L."/>
            <person name="Ma J."/>
        </authorList>
    </citation>
    <scope>NUCLEOTIDE SEQUENCE [LARGE SCALE GENOMIC DNA]</scope>
    <source>
        <strain evidence="4">JCM 18715</strain>
    </source>
</reference>
<dbReference type="InterPro" id="IPR019960">
    <property type="entry name" value="T1SS_VCA0849"/>
</dbReference>
<dbReference type="InterPro" id="IPR036415">
    <property type="entry name" value="Lamin_tail_dom_sf"/>
</dbReference>
<dbReference type="PANTHER" id="PTHR42834:SF1">
    <property type="entry name" value="ENDONUCLEASE_EXONUCLEASE_PHOSPHATASE FAMILY PROTEIN (AFU_ORTHOLOGUE AFUA_3G09210)"/>
    <property type="match status" value="1"/>
</dbReference>
<evidence type="ECO:0000313" key="3">
    <source>
        <dbReference type="EMBL" id="GAA5163608.1"/>
    </source>
</evidence>
<dbReference type="PANTHER" id="PTHR42834">
    <property type="entry name" value="ENDONUCLEASE/EXONUCLEASE/PHOSPHATASE FAMILY PROTEIN (AFU_ORTHOLOGUE AFUA_3G09210)"/>
    <property type="match status" value="1"/>
</dbReference>
<evidence type="ECO:0000256" key="1">
    <source>
        <dbReference type="SAM" id="SignalP"/>
    </source>
</evidence>
<dbReference type="CDD" id="cd10283">
    <property type="entry name" value="MnuA_DNase1-like"/>
    <property type="match status" value="1"/>
</dbReference>
<protein>
    <recommendedName>
        <fullName evidence="2">LTD domain-containing protein</fullName>
    </recommendedName>
</protein>
<dbReference type="CDD" id="cd04486">
    <property type="entry name" value="YhcR_OBF_like"/>
    <property type="match status" value="1"/>
</dbReference>
<keyword evidence="1" id="KW-0732">Signal</keyword>
<dbReference type="InterPro" id="IPR047971">
    <property type="entry name" value="ExeM-like"/>
</dbReference>
<dbReference type="NCBIfam" id="TIGR03661">
    <property type="entry name" value="T1SS_VCA0849"/>
    <property type="match status" value="1"/>
</dbReference>
<dbReference type="SUPFAM" id="SSF74853">
    <property type="entry name" value="Lamin A/C globular tail domain"/>
    <property type="match status" value="1"/>
</dbReference>
<accession>A0ABP9QKQ7</accession>
<dbReference type="Pfam" id="PF03372">
    <property type="entry name" value="Exo_endo_phos"/>
    <property type="match status" value="1"/>
</dbReference>
<dbReference type="InterPro" id="IPR036691">
    <property type="entry name" value="Endo/exonu/phosph_ase_sf"/>
</dbReference>
<dbReference type="PROSITE" id="PS00330">
    <property type="entry name" value="HEMOLYSIN_CALCIUM"/>
    <property type="match status" value="1"/>
</dbReference>
<dbReference type="InterPro" id="IPR005135">
    <property type="entry name" value="Endo/exonuclease/phosphatase"/>
</dbReference>
<dbReference type="SUPFAM" id="SSF51120">
    <property type="entry name" value="beta-Roll"/>
    <property type="match status" value="1"/>
</dbReference>
<feature type="domain" description="LTD" evidence="2">
    <location>
        <begin position="20"/>
        <end position="153"/>
    </location>
</feature>
<proteinExistence type="predicted"/>
<dbReference type="InterPro" id="IPR001343">
    <property type="entry name" value="Hemolysn_Ca-bd"/>
</dbReference>
<dbReference type="RefSeq" id="WP_345532377.1">
    <property type="nucleotide sequence ID" value="NZ_BAABLD010000008.1"/>
</dbReference>
<dbReference type="Gene3D" id="3.60.10.10">
    <property type="entry name" value="Endonuclease/exonuclease/phosphatase"/>
    <property type="match status" value="1"/>
</dbReference>
<dbReference type="SUPFAM" id="SSF56219">
    <property type="entry name" value="DNase I-like"/>
    <property type="match status" value="1"/>
</dbReference>
<sequence length="1005" mass="102809">MKAFRNRMRTLLIAALCALSGVAYASTSGVVISQVYGGGGNSGATYTHDFVELFNAGSTPVSLSGWSVQYASAAGTTWQVTNLGAGTLQPGQYYLVQMAVGAGGTVSLPTPDAIGTTAMAAASGKVALVSNTTALTGSSPSSASLVDMIGYGAANAAEGSAAPGLSNTTADLRVANGCTDSNNNSTDFATGAPTPRNTASAFNSCGTPVNAPIVASCPAASLTAGAGGNAAFSATDADSIVNGVNITSAAVSGITLGAVTPASADGGSLTSALTVDAAVAAGTYNVSLSFANDEAQSTSCTLSITVAGSQAYTPIYDIQGPGDSSPLAGNSVTTQGVVTAVFPLLNGYYIQDETGDGNVSTSDGIFVYSPGGITVSVGQRIRVTGTVTEFNTVTELTNPSNVTVLASGISIVPTPVVLPEAFNGELERYEGMLVRIDAPMTVAQNYFQGRYGQITLAAGGRLIKPSNIHRPGSAAALALADENARRVLILDDGSSSQNPNPIPYIGLDNTLRAGDSVSNLIGVIDHGLINSDTSATAPRDYKLHPTVVPVFSRDNARTAAPAAVGGNVKVASFNVLNYFSTLDVAGSGCYPSGTRSDCRGADSTTEFSRQQTKIVAAMTAINADVFGLMEIENNGNTAVQNLVNALNSVAGAGTWAVVPLPAAGTGTDAIRVAMIYKPSRLSLVGASMSDTDAINNRPPFAQTFAAANGEKFSVIVNHMKSKGCGSDGGVDADNGDGQGCYNGRRLLQAQRLVNYFIPFVKAQSGDDDVLVIGDLNAYGMEDPIDLLTNSGLVNEAARFIATPYSYIFDGESGYLDHALSTPSLSAQVAGVTEWHINADEPSVIDYNTEFKPQDLYAPNAYRSSDHDPVVIGLQLVRKMSGTAGRDVINGSAGDDVIIGGEAADTITTGAGKDEVVYQDMRDAGDTVTDFTPASDRINLHALLVSLGYSGSDAVADGYVRVVAVSGGVIVQIDVDGAGGPATFRPLVLLRGVSLVAIDLARDFIY</sequence>
<dbReference type="Proteomes" id="UP001500547">
    <property type="component" value="Unassembled WGS sequence"/>
</dbReference>
<dbReference type="InterPro" id="IPR001322">
    <property type="entry name" value="Lamin_tail_dom"/>
</dbReference>
<organism evidence="3 4">
    <name type="scientific">Viridibacterium curvum</name>
    <dbReference type="NCBI Taxonomy" id="1101404"/>
    <lineage>
        <taxon>Bacteria</taxon>
        <taxon>Pseudomonadati</taxon>
        <taxon>Pseudomonadota</taxon>
        <taxon>Betaproteobacteria</taxon>
        <taxon>Rhodocyclales</taxon>
        <taxon>Rhodocyclaceae</taxon>
        <taxon>Viridibacterium</taxon>
    </lineage>
</organism>
<dbReference type="Pfam" id="PF00932">
    <property type="entry name" value="LTD"/>
    <property type="match status" value="1"/>
</dbReference>
<evidence type="ECO:0000259" key="2">
    <source>
        <dbReference type="PROSITE" id="PS51841"/>
    </source>
</evidence>
<dbReference type="EMBL" id="BAABLD010000008">
    <property type="protein sequence ID" value="GAA5163608.1"/>
    <property type="molecule type" value="Genomic_DNA"/>
</dbReference>
<feature type="signal peptide" evidence="1">
    <location>
        <begin position="1"/>
        <end position="25"/>
    </location>
</feature>
<dbReference type="Pfam" id="PF00353">
    <property type="entry name" value="HemolysinCabind"/>
    <property type="match status" value="1"/>
</dbReference>
<keyword evidence="4" id="KW-1185">Reference proteome</keyword>
<comment type="caution">
    <text evidence="3">The sequence shown here is derived from an EMBL/GenBank/DDBJ whole genome shotgun (WGS) entry which is preliminary data.</text>
</comment>
<dbReference type="NCBIfam" id="NF033681">
    <property type="entry name" value="ExeM_NucH_DNase"/>
    <property type="match status" value="1"/>
</dbReference>
<name>A0ABP9QKQ7_9RHOO</name>
<dbReference type="InterPro" id="IPR018511">
    <property type="entry name" value="Hemolysin-typ_Ca-bd_CS"/>
</dbReference>
<dbReference type="PROSITE" id="PS51841">
    <property type="entry name" value="LTD"/>
    <property type="match status" value="1"/>
</dbReference>
<evidence type="ECO:0000313" key="4">
    <source>
        <dbReference type="Proteomes" id="UP001500547"/>
    </source>
</evidence>
<dbReference type="InterPro" id="IPR011049">
    <property type="entry name" value="Serralysin-like_metalloprot_C"/>
</dbReference>
<gene>
    <name evidence="3" type="ORF">GCM10025770_16050</name>
</gene>
<feature type="chain" id="PRO_5046578616" description="LTD domain-containing protein" evidence="1">
    <location>
        <begin position="26"/>
        <end position="1005"/>
    </location>
</feature>